<feature type="compositionally biased region" description="Polar residues" evidence="1">
    <location>
        <begin position="966"/>
        <end position="976"/>
    </location>
</feature>
<accession>A0AAD4E1L6</accession>
<comment type="caution">
    <text evidence="2">The sequence shown here is derived from an EMBL/GenBank/DDBJ whole genome shotgun (WGS) entry which is preliminary data.</text>
</comment>
<sequence length="1059" mass="115932">MPVWNQSHYSRDPTVDGLNEALAIIPPPELLANINGIQERWKVAVLALLVHQLHNDGDHINLTHEFHSLTSTHYCTGSSRPGPTQQTNQQQRMALWQMRTDHTKTILALIFDLCTALDRLTGGSTLFFHHPGATVPGGDITQESLKADVYVNPRVLAENEELHQIVAELSQFFIERFATPLAHRFATCCTLNNWPASSGSSTTPSRSSTANYNRVPLVPAPLINSSCHFHVQGCPSSSLAQLIGLNTTLLSVVPQGSPLTWNMKAVPIFSAPADPNTTNIQAITSNIQAIDLRKSTKCPVVIYESEDEDDGYPDTSPITPIRNKSAVIPSAMKVSKQRALQSPSPQAVQPSSELQRTIPPLQVQHEVLRSFGPETEEVIDTLGLPDTLHTICANIEKASLPKWWVAKLMEEAGLSMEQAEAISEAMLQDAGFFSSKSIASLLALIMNPRTHHPQRLMTRTRGPYVKVSKEFRALLTHRWHEKCMTEEGEVQAVLCYLEDKAIELARIFKKPRRHYLERFCLGSKLQHAKSNTGNSAQVGRTKMSDIIKDKAEYDELMEDEKKALVAEFDEFKSHAAKRPPNITARTKSTECAKSFQAVRDELEALSQRAGIEDFVFMVRSTSDFQMTPKAFFTSAACEHFMRVYLRRDAACTATDFGSAMLLKGIFTSAATNHKNRVIEAKQNIRASLRASLCEVTKDASATVEFTRYEVAIVRKYHIKLVGWNHPQWANPSDLKGGIEALENVVAAIANNTCRFVEITADEVEEHRQKIADGAVLTPETEPRLPPPPTSTLISSPPSQPTTLSSAEPCLPPPPTTLISSPPSQPTPVLSAEPHLPPPPTTLISSPPSQPTPLSSAEPRLPPPPTTLISSPPSQPTPVSSAEPHLPPPPTTLVWSPPSQPTPLSSAEPRLPPPPTTLISSPPSQPTPLSSALGDFGDSISASGASSASEFLIDTHNSFDTLPDGSQLESWPSLPISSITDDLVDPSLLALSRDTQNTAYNDSAPPTTSQLPLHRNKRLSDAVAPQPYTKCVRKLTEKQAALEDARIDSEQQRKSKKKGT</sequence>
<evidence type="ECO:0000256" key="1">
    <source>
        <dbReference type="SAM" id="MobiDB-lite"/>
    </source>
</evidence>
<gene>
    <name evidence="2" type="ORF">F5891DRAFT_1192690</name>
</gene>
<feature type="compositionally biased region" description="Low complexity" evidence="1">
    <location>
        <begin position="841"/>
        <end position="858"/>
    </location>
</feature>
<keyword evidence="3" id="KW-1185">Reference proteome</keyword>
<feature type="compositionally biased region" description="Low complexity" evidence="1">
    <location>
        <begin position="790"/>
        <end position="808"/>
    </location>
</feature>
<feature type="compositionally biased region" description="Low complexity" evidence="1">
    <location>
        <begin position="816"/>
        <end position="833"/>
    </location>
</feature>
<feature type="region of interest" description="Disordered" evidence="1">
    <location>
        <begin position="771"/>
        <end position="976"/>
    </location>
</feature>
<organism evidence="2 3">
    <name type="scientific">Suillus fuscotomentosus</name>
    <dbReference type="NCBI Taxonomy" id="1912939"/>
    <lineage>
        <taxon>Eukaryota</taxon>
        <taxon>Fungi</taxon>
        <taxon>Dikarya</taxon>
        <taxon>Basidiomycota</taxon>
        <taxon>Agaricomycotina</taxon>
        <taxon>Agaricomycetes</taxon>
        <taxon>Agaricomycetidae</taxon>
        <taxon>Boletales</taxon>
        <taxon>Suillineae</taxon>
        <taxon>Suillaceae</taxon>
        <taxon>Suillus</taxon>
    </lineage>
</organism>
<dbReference type="Proteomes" id="UP001195769">
    <property type="component" value="Unassembled WGS sequence"/>
</dbReference>
<feature type="compositionally biased region" description="Low complexity" evidence="1">
    <location>
        <begin position="866"/>
        <end position="880"/>
    </location>
</feature>
<reference evidence="2" key="1">
    <citation type="journal article" date="2020" name="New Phytol.">
        <title>Comparative genomics reveals dynamic genome evolution in host specialist ectomycorrhizal fungi.</title>
        <authorList>
            <person name="Lofgren L.A."/>
            <person name="Nguyen N.H."/>
            <person name="Vilgalys R."/>
            <person name="Ruytinx J."/>
            <person name="Liao H.L."/>
            <person name="Branco S."/>
            <person name="Kuo A."/>
            <person name="LaButti K."/>
            <person name="Lipzen A."/>
            <person name="Andreopoulos W."/>
            <person name="Pangilinan J."/>
            <person name="Riley R."/>
            <person name="Hundley H."/>
            <person name="Na H."/>
            <person name="Barry K."/>
            <person name="Grigoriev I.V."/>
            <person name="Stajich J.E."/>
            <person name="Kennedy P.G."/>
        </authorList>
    </citation>
    <scope>NUCLEOTIDE SEQUENCE</scope>
    <source>
        <strain evidence="2">FC203</strain>
    </source>
</reference>
<feature type="region of interest" description="Disordered" evidence="1">
    <location>
        <begin position="994"/>
        <end position="1024"/>
    </location>
</feature>
<feature type="compositionally biased region" description="Low complexity" evidence="1">
    <location>
        <begin position="891"/>
        <end position="908"/>
    </location>
</feature>
<name>A0AAD4E1L6_9AGAM</name>
<evidence type="ECO:0000313" key="2">
    <source>
        <dbReference type="EMBL" id="KAG1896794.1"/>
    </source>
</evidence>
<feature type="compositionally biased region" description="Low complexity" evidence="1">
    <location>
        <begin position="916"/>
        <end position="930"/>
    </location>
</feature>
<feature type="compositionally biased region" description="Low complexity" evidence="1">
    <location>
        <begin position="938"/>
        <end position="948"/>
    </location>
</feature>
<proteinExistence type="predicted"/>
<dbReference type="EMBL" id="JABBWK010000052">
    <property type="protein sequence ID" value="KAG1896794.1"/>
    <property type="molecule type" value="Genomic_DNA"/>
</dbReference>
<feature type="compositionally biased region" description="Polar residues" evidence="1">
    <location>
        <begin position="994"/>
        <end position="1010"/>
    </location>
</feature>
<evidence type="ECO:0000313" key="3">
    <source>
        <dbReference type="Proteomes" id="UP001195769"/>
    </source>
</evidence>
<dbReference type="AlphaFoldDB" id="A0AAD4E1L6"/>
<dbReference type="GeneID" id="64661933"/>
<protein>
    <submittedName>
        <fullName evidence="2">Uncharacterized protein</fullName>
    </submittedName>
</protein>
<dbReference type="RefSeq" id="XP_041222370.1">
    <property type="nucleotide sequence ID" value="XM_041367635.1"/>
</dbReference>